<dbReference type="PANTHER" id="PTHR34535:SF3">
    <property type="entry name" value="HYDROGENASE MATURATION FACTOR HYPA"/>
    <property type="match status" value="1"/>
</dbReference>
<comment type="function">
    <text evidence="4">Involved in the maturation of [NiFe] hydrogenases. Required for nickel insertion into the metal center of the hydrogenase.</text>
</comment>
<dbReference type="Pfam" id="PF01155">
    <property type="entry name" value="HypA"/>
    <property type="match status" value="1"/>
</dbReference>
<evidence type="ECO:0000256" key="4">
    <source>
        <dbReference type="HAMAP-Rule" id="MF_00213"/>
    </source>
</evidence>
<dbReference type="PIRSF" id="PIRSF004761">
    <property type="entry name" value="Hydrgn_mat_HypA"/>
    <property type="match status" value="1"/>
</dbReference>
<evidence type="ECO:0000313" key="5">
    <source>
        <dbReference type="EMBL" id="MEC4294495.1"/>
    </source>
</evidence>
<dbReference type="InterPro" id="IPR000688">
    <property type="entry name" value="HypA/HybF"/>
</dbReference>
<feature type="binding site" evidence="4">
    <location>
        <position position="92"/>
    </location>
    <ligand>
        <name>Zn(2+)</name>
        <dbReference type="ChEBI" id="CHEBI:29105"/>
    </ligand>
</feature>
<evidence type="ECO:0000256" key="3">
    <source>
        <dbReference type="ARBA" id="ARBA00022833"/>
    </source>
</evidence>
<dbReference type="Proteomes" id="UP001343724">
    <property type="component" value="Unassembled WGS sequence"/>
</dbReference>
<feature type="binding site" evidence="4">
    <location>
        <position position="2"/>
    </location>
    <ligand>
        <name>Ni(2+)</name>
        <dbReference type="ChEBI" id="CHEBI:49786"/>
    </ligand>
</feature>
<keyword evidence="6" id="KW-1185">Reference proteome</keyword>
<keyword evidence="2 4" id="KW-0479">Metal-binding</keyword>
<reference evidence="5 6" key="1">
    <citation type="submission" date="2024-01" db="EMBL/GenBank/DDBJ databases">
        <title>novel species in genus Adlercreutzia.</title>
        <authorList>
            <person name="Liu X."/>
        </authorList>
    </citation>
    <scope>NUCLEOTIDE SEQUENCE [LARGE SCALE GENOMIC DNA]</scope>
    <source>
        <strain evidence="5 6">R22</strain>
    </source>
</reference>
<proteinExistence type="inferred from homology"/>
<comment type="similarity">
    <text evidence="4">Belongs to the HypA/HybF family.</text>
</comment>
<evidence type="ECO:0000313" key="6">
    <source>
        <dbReference type="Proteomes" id="UP001343724"/>
    </source>
</evidence>
<evidence type="ECO:0000256" key="1">
    <source>
        <dbReference type="ARBA" id="ARBA00022596"/>
    </source>
</evidence>
<feature type="binding site" evidence="4">
    <location>
        <position position="76"/>
    </location>
    <ligand>
        <name>Zn(2+)</name>
        <dbReference type="ChEBI" id="CHEBI:29105"/>
    </ligand>
</feature>
<sequence>MHEMALCTEVVKSVLATAEEADAVAVNEVSMVIGEMRDIITDMFDSFFHYLARGTIAENARVSFITKPLLVQCNDCGRIWPVDVANGQKTSCPECAAMNYEVVSGMEFLIESIDVTTRAESEDAEVAA</sequence>
<evidence type="ECO:0000256" key="2">
    <source>
        <dbReference type="ARBA" id="ARBA00022723"/>
    </source>
</evidence>
<name>A0ABU6IXC5_9ACTN</name>
<dbReference type="HAMAP" id="MF_00213">
    <property type="entry name" value="HypA_HybF"/>
    <property type="match status" value="1"/>
</dbReference>
<comment type="caution">
    <text evidence="5">The sequence shown here is derived from an EMBL/GenBank/DDBJ whole genome shotgun (WGS) entry which is preliminary data.</text>
</comment>
<dbReference type="RefSeq" id="WP_326439349.1">
    <property type="nucleotide sequence ID" value="NZ_JAYMFH010000003.1"/>
</dbReference>
<accession>A0ABU6IXC5</accession>
<gene>
    <name evidence="4" type="primary">hypA</name>
    <name evidence="5" type="ORF">VJ920_04140</name>
</gene>
<feature type="binding site" evidence="4">
    <location>
        <position position="73"/>
    </location>
    <ligand>
        <name>Zn(2+)</name>
        <dbReference type="ChEBI" id="CHEBI:29105"/>
    </ligand>
</feature>
<dbReference type="Gene3D" id="3.30.2320.80">
    <property type="match status" value="1"/>
</dbReference>
<dbReference type="EMBL" id="JAYMFH010000003">
    <property type="protein sequence ID" value="MEC4294495.1"/>
    <property type="molecule type" value="Genomic_DNA"/>
</dbReference>
<protein>
    <recommendedName>
        <fullName evidence="4">Hydrogenase maturation factor HypA</fullName>
    </recommendedName>
</protein>
<keyword evidence="1 4" id="KW-0533">Nickel</keyword>
<dbReference type="PANTHER" id="PTHR34535">
    <property type="entry name" value="HYDROGENASE MATURATION FACTOR HYPA"/>
    <property type="match status" value="1"/>
</dbReference>
<feature type="binding site" evidence="4">
    <location>
        <position position="95"/>
    </location>
    <ligand>
        <name>Zn(2+)</name>
        <dbReference type="ChEBI" id="CHEBI:29105"/>
    </ligand>
</feature>
<organism evidence="5 6">
    <name type="scientific">Adlercreutzia shanghongiae</name>
    <dbReference type="NCBI Taxonomy" id="3111773"/>
    <lineage>
        <taxon>Bacteria</taxon>
        <taxon>Bacillati</taxon>
        <taxon>Actinomycetota</taxon>
        <taxon>Coriobacteriia</taxon>
        <taxon>Eggerthellales</taxon>
        <taxon>Eggerthellaceae</taxon>
        <taxon>Adlercreutzia</taxon>
    </lineage>
</organism>
<keyword evidence="3 4" id="KW-0862">Zinc</keyword>